<comment type="caution">
    <text evidence="1">The sequence shown here is derived from an EMBL/GenBank/DDBJ whole genome shotgun (WGS) entry which is preliminary data.</text>
</comment>
<dbReference type="Proteomes" id="UP000032544">
    <property type="component" value="Unassembled WGS sequence"/>
</dbReference>
<reference evidence="1 2" key="1">
    <citation type="submission" date="2014-09" db="EMBL/GenBank/DDBJ databases">
        <title>Draft Genome Sequence of Draconibacterium sp. JN14CK-3.</title>
        <authorList>
            <person name="Dong C."/>
            <person name="Lai Q."/>
            <person name="Shao Z."/>
        </authorList>
    </citation>
    <scope>NUCLEOTIDE SEQUENCE [LARGE SCALE GENOMIC DNA]</scope>
    <source>
        <strain evidence="1 2">JN14CK-3</strain>
    </source>
</reference>
<gene>
    <name evidence="1" type="ORF">LH29_21210</name>
</gene>
<sequence length="444" mass="50621">MGSAQLVTEPDFSWGNCHYYNASVGDTIKFKGEDIVLLGIKNHYNILSIDNDTIEIKVSRRSLPTSLNRVRAFVADNQNVKKLASNKAPHGLLKKDALICLSDNQDLMLAPDSFSFPVSYNDGFNWNMNEDNHMFSFQGKACNGGNDEVKSNEGIGIALTDARGIEKHWLLAIEDSKVVWVEEQKDGRNSKEACMLLQSNSNPSVFYVYDRLYANTIQVKDGQDVRTGELLGTVWGDEKWAYLQLAVVKSDTIPDYENRYANCINFFPQLYELYFKNTFNFTKSFTRGKVDFARPPQSNGNRKNLLAFEEYAGMGWDMGAWNTTDKVMFCTKSERGNARLKKVLFGGSDAECRNPKNYFEYEINVRNGVYRVRAQVGDVEQDSWQKIEYEGVEASTYDLDAGELKWTSEKVIRVNDRRLTVRIYVDPENRKVAGISEIVFQQAY</sequence>
<accession>A0A0D8J5T6</accession>
<proteinExistence type="predicted"/>
<evidence type="ECO:0000313" key="2">
    <source>
        <dbReference type="Proteomes" id="UP000032544"/>
    </source>
</evidence>
<dbReference type="Gene3D" id="2.60.120.430">
    <property type="entry name" value="Galactose-binding lectin"/>
    <property type="match status" value="1"/>
</dbReference>
<dbReference type="EMBL" id="JRHC01000006">
    <property type="protein sequence ID" value="KJF42310.1"/>
    <property type="molecule type" value="Genomic_DNA"/>
</dbReference>
<keyword evidence="2" id="KW-1185">Reference proteome</keyword>
<organism evidence="1 2">
    <name type="scientific">Draconibacterium sediminis</name>
    <dbReference type="NCBI Taxonomy" id="1544798"/>
    <lineage>
        <taxon>Bacteria</taxon>
        <taxon>Pseudomonadati</taxon>
        <taxon>Bacteroidota</taxon>
        <taxon>Bacteroidia</taxon>
        <taxon>Marinilabiliales</taxon>
        <taxon>Prolixibacteraceae</taxon>
        <taxon>Draconibacterium</taxon>
    </lineage>
</organism>
<protein>
    <submittedName>
        <fullName evidence="1">Uncharacterized protein</fullName>
    </submittedName>
</protein>
<evidence type="ECO:0000313" key="1">
    <source>
        <dbReference type="EMBL" id="KJF42310.1"/>
    </source>
</evidence>
<name>A0A0D8J5T6_9BACT</name>
<dbReference type="AlphaFoldDB" id="A0A0D8J5T6"/>